<organism evidence="1 2">
    <name type="scientific">Lentibacillus salicampi</name>
    <dbReference type="NCBI Taxonomy" id="175306"/>
    <lineage>
        <taxon>Bacteria</taxon>
        <taxon>Bacillati</taxon>
        <taxon>Bacillota</taxon>
        <taxon>Bacilli</taxon>
        <taxon>Bacillales</taxon>
        <taxon>Bacillaceae</taxon>
        <taxon>Lentibacillus</taxon>
    </lineage>
</organism>
<comment type="caution">
    <text evidence="1">The sequence shown here is derived from an EMBL/GenBank/DDBJ whole genome shotgun (WGS) entry which is preliminary data.</text>
</comment>
<dbReference type="Proteomes" id="UP000298484">
    <property type="component" value="Unassembled WGS sequence"/>
</dbReference>
<keyword evidence="2" id="KW-1185">Reference proteome</keyword>
<gene>
    <name evidence="1" type="ORF">E4U82_06030</name>
</gene>
<accession>A0A4Y9AEI8</accession>
<sequence>MKTYFLTVFNKTGERLLNETFEASNNGQAKEMGQKRLADEGYSEYTHRCVSPEAKLVLFHR</sequence>
<evidence type="ECO:0000313" key="1">
    <source>
        <dbReference type="EMBL" id="TFJ93517.1"/>
    </source>
</evidence>
<dbReference type="Pfam" id="PF14120">
    <property type="entry name" value="YhzD"/>
    <property type="match status" value="1"/>
</dbReference>
<dbReference type="RefSeq" id="WP_135109178.1">
    <property type="nucleotide sequence ID" value="NZ_SRHY01000005.1"/>
</dbReference>
<dbReference type="EMBL" id="SRHY01000005">
    <property type="protein sequence ID" value="TFJ93517.1"/>
    <property type="molecule type" value="Genomic_DNA"/>
</dbReference>
<protein>
    <recommendedName>
        <fullName evidence="3">YhzD-like protein</fullName>
    </recommendedName>
</protein>
<dbReference type="AlphaFoldDB" id="A0A4Y9AEI8"/>
<dbReference type="OrthoDB" id="2355652at2"/>
<evidence type="ECO:0000313" key="2">
    <source>
        <dbReference type="Proteomes" id="UP000298484"/>
    </source>
</evidence>
<dbReference type="InterPro" id="IPR025544">
    <property type="entry name" value="YhzD"/>
</dbReference>
<reference evidence="1 2" key="1">
    <citation type="submission" date="2019-03" db="EMBL/GenBank/DDBJ databases">
        <title>Genome sequence of Lentibacillus salicampi ATCC BAA-719.</title>
        <authorList>
            <person name="Maclea K.S."/>
            <person name="Simoes Junior M."/>
        </authorList>
    </citation>
    <scope>NUCLEOTIDE SEQUENCE [LARGE SCALE GENOMIC DNA]</scope>
    <source>
        <strain evidence="1 2">ATCC BAA-719</strain>
    </source>
</reference>
<evidence type="ECO:0008006" key="3">
    <source>
        <dbReference type="Google" id="ProtNLM"/>
    </source>
</evidence>
<proteinExistence type="predicted"/>
<name>A0A4Y9AEI8_9BACI</name>